<proteinExistence type="predicted"/>
<evidence type="ECO:0000256" key="1">
    <source>
        <dbReference type="SAM" id="Coils"/>
    </source>
</evidence>
<dbReference type="AlphaFoldDB" id="A0AAU9SW73"/>
<reference evidence="2 3" key="1">
    <citation type="submission" date="2022-03" db="EMBL/GenBank/DDBJ databases">
        <authorList>
            <person name="Nunn A."/>
            <person name="Chopra R."/>
            <person name="Nunn A."/>
            <person name="Contreras Garrido A."/>
        </authorList>
    </citation>
    <scope>NUCLEOTIDE SEQUENCE [LARGE SCALE GENOMIC DNA]</scope>
</reference>
<sequence>MATVKDEFASFLVARNRLFGQEKNIAIEHEILKENHEILKRDYECLQERFKHEVETCEIMKKCLQGKAEDPYEETNKRLLEDCERERSEKEKYKKMFEEMKAMESENKAVESERKAIIDELMMEKQELLMAMRRQEDDFEILENKFVELAEKFGVVERDYSYLKSLYDAEVAAAASGGETENLIGHGGNNVKGISSILMYGMCQSVLD</sequence>
<keyword evidence="1" id="KW-0175">Coiled coil</keyword>
<evidence type="ECO:0000313" key="2">
    <source>
        <dbReference type="EMBL" id="CAH2071086.1"/>
    </source>
</evidence>
<gene>
    <name evidence="2" type="ORF">TAV2_LOCUS21222</name>
</gene>
<protein>
    <submittedName>
        <fullName evidence="2">Uncharacterized protein</fullName>
    </submittedName>
</protein>
<evidence type="ECO:0000313" key="3">
    <source>
        <dbReference type="Proteomes" id="UP000836841"/>
    </source>
</evidence>
<keyword evidence="3" id="KW-1185">Reference proteome</keyword>
<dbReference type="Proteomes" id="UP000836841">
    <property type="component" value="Chromosome 6"/>
</dbReference>
<accession>A0AAU9SW73</accession>
<organism evidence="2 3">
    <name type="scientific">Thlaspi arvense</name>
    <name type="common">Field penny-cress</name>
    <dbReference type="NCBI Taxonomy" id="13288"/>
    <lineage>
        <taxon>Eukaryota</taxon>
        <taxon>Viridiplantae</taxon>
        <taxon>Streptophyta</taxon>
        <taxon>Embryophyta</taxon>
        <taxon>Tracheophyta</taxon>
        <taxon>Spermatophyta</taxon>
        <taxon>Magnoliopsida</taxon>
        <taxon>eudicotyledons</taxon>
        <taxon>Gunneridae</taxon>
        <taxon>Pentapetalae</taxon>
        <taxon>rosids</taxon>
        <taxon>malvids</taxon>
        <taxon>Brassicales</taxon>
        <taxon>Brassicaceae</taxon>
        <taxon>Thlaspideae</taxon>
        <taxon>Thlaspi</taxon>
    </lineage>
</organism>
<name>A0AAU9SW73_THLAR</name>
<dbReference type="EMBL" id="OU466862">
    <property type="protein sequence ID" value="CAH2071086.1"/>
    <property type="molecule type" value="Genomic_DNA"/>
</dbReference>
<feature type="coiled-coil region" evidence="1">
    <location>
        <begin position="76"/>
        <end position="152"/>
    </location>
</feature>